<sequence>MSRLTREQQESYKSEGYLIGMPAIFNEKEVEQLRAGYKRTLDMLNEDETPSDIIGWHQTSRWQYDICSHPQILDYVEDLLGPDFYLWGSEFITKSPRSGKVVPWHQDSYYWPLSPHHSVTVWLAFTDVDEGNGAMKVIPGSHKGGLVQHKIADEASILSFQLEDGTFREDSAVTLSIPAGGISLHDDAIIHGSPANPSDRWRIGYVIRYSSTDVKCDLEKNPKFKAYLMRGEDRYRHNPQGDIPTDDFARPEFSKRIRKRS</sequence>
<keyword evidence="3" id="KW-1185">Reference proteome</keyword>
<dbReference type="EMBL" id="QMFB01000001">
    <property type="protein sequence ID" value="RAV23202.1"/>
    <property type="molecule type" value="Genomic_DNA"/>
</dbReference>
<dbReference type="GO" id="GO:0005506">
    <property type="term" value="F:iron ion binding"/>
    <property type="evidence" value="ECO:0007669"/>
    <property type="project" value="UniProtKB-ARBA"/>
</dbReference>
<proteinExistence type="predicted"/>
<evidence type="ECO:0000313" key="3">
    <source>
        <dbReference type="Proteomes" id="UP000250369"/>
    </source>
</evidence>
<comment type="caution">
    <text evidence="2">The sequence shown here is derived from an EMBL/GenBank/DDBJ whole genome shotgun (WGS) entry which is preliminary data.</text>
</comment>
<dbReference type="SUPFAM" id="SSF51197">
    <property type="entry name" value="Clavaminate synthase-like"/>
    <property type="match status" value="1"/>
</dbReference>
<dbReference type="OrthoDB" id="9814777at2"/>
<dbReference type="PANTHER" id="PTHR20883">
    <property type="entry name" value="PHYTANOYL-COA DIOXYGENASE DOMAIN CONTAINING 1"/>
    <property type="match status" value="1"/>
</dbReference>
<reference evidence="2 3" key="1">
    <citation type="journal article" date="2009" name="Int. J. Syst. Evol. Microbiol.">
        <title>Paenibacillus contaminans sp. nov., isolated from a contaminated laboratory plate.</title>
        <authorList>
            <person name="Chou J.H."/>
            <person name="Lee J.H."/>
            <person name="Lin M.C."/>
            <person name="Chang P.S."/>
            <person name="Arun A.B."/>
            <person name="Young C.C."/>
            <person name="Chen W.M."/>
        </authorList>
    </citation>
    <scope>NUCLEOTIDE SEQUENCE [LARGE SCALE GENOMIC DNA]</scope>
    <source>
        <strain evidence="2 3">CKOBP-6</strain>
    </source>
</reference>
<dbReference type="GO" id="GO:0016706">
    <property type="term" value="F:2-oxoglutarate-dependent dioxygenase activity"/>
    <property type="evidence" value="ECO:0007669"/>
    <property type="project" value="UniProtKB-ARBA"/>
</dbReference>
<protein>
    <submittedName>
        <fullName evidence="2">Phytanoyl-CoA dioxygenase family protein</fullName>
    </submittedName>
</protein>
<evidence type="ECO:0000313" key="2">
    <source>
        <dbReference type="EMBL" id="RAV23202.1"/>
    </source>
</evidence>
<keyword evidence="2" id="KW-0223">Dioxygenase</keyword>
<dbReference type="AlphaFoldDB" id="A0A329MU55"/>
<organism evidence="2 3">
    <name type="scientific">Paenibacillus contaminans</name>
    <dbReference type="NCBI Taxonomy" id="450362"/>
    <lineage>
        <taxon>Bacteria</taxon>
        <taxon>Bacillati</taxon>
        <taxon>Bacillota</taxon>
        <taxon>Bacilli</taxon>
        <taxon>Bacillales</taxon>
        <taxon>Paenibacillaceae</taxon>
        <taxon>Paenibacillus</taxon>
    </lineage>
</organism>
<gene>
    <name evidence="2" type="ORF">DQG23_03135</name>
</gene>
<dbReference type="InterPro" id="IPR008775">
    <property type="entry name" value="Phytyl_CoA_dOase-like"/>
</dbReference>
<keyword evidence="2" id="KW-0560">Oxidoreductase</keyword>
<feature type="region of interest" description="Disordered" evidence="1">
    <location>
        <begin position="235"/>
        <end position="261"/>
    </location>
</feature>
<dbReference type="Gene3D" id="2.60.120.620">
    <property type="entry name" value="q2cbj1_9rhob like domain"/>
    <property type="match status" value="1"/>
</dbReference>
<dbReference type="Pfam" id="PF05721">
    <property type="entry name" value="PhyH"/>
    <property type="match status" value="1"/>
</dbReference>
<evidence type="ECO:0000256" key="1">
    <source>
        <dbReference type="SAM" id="MobiDB-lite"/>
    </source>
</evidence>
<dbReference type="PANTHER" id="PTHR20883:SF48">
    <property type="entry name" value="ECTOINE DIOXYGENASE"/>
    <property type="match status" value="1"/>
</dbReference>
<accession>A0A329MU55</accession>
<name>A0A329MU55_9BACL</name>
<dbReference type="RefSeq" id="WP_113029313.1">
    <property type="nucleotide sequence ID" value="NZ_QMFB01000001.1"/>
</dbReference>
<dbReference type="Proteomes" id="UP000250369">
    <property type="component" value="Unassembled WGS sequence"/>
</dbReference>